<dbReference type="InterPro" id="IPR005804">
    <property type="entry name" value="FA_desaturase_dom"/>
</dbReference>
<feature type="transmembrane region" description="Helical" evidence="1">
    <location>
        <begin position="44"/>
        <end position="72"/>
    </location>
</feature>
<dbReference type="Pfam" id="PF00487">
    <property type="entry name" value="FA_desaturase"/>
    <property type="match status" value="1"/>
</dbReference>
<dbReference type="RefSeq" id="WP_394847420.1">
    <property type="nucleotide sequence ID" value="NZ_CP089982.1"/>
</dbReference>
<proteinExistence type="predicted"/>
<evidence type="ECO:0000313" key="4">
    <source>
        <dbReference type="Proteomes" id="UP001379533"/>
    </source>
</evidence>
<feature type="transmembrane region" description="Helical" evidence="1">
    <location>
        <begin position="12"/>
        <end position="32"/>
    </location>
</feature>
<feature type="transmembrane region" description="Helical" evidence="1">
    <location>
        <begin position="204"/>
        <end position="224"/>
    </location>
</feature>
<dbReference type="CDD" id="cd01060">
    <property type="entry name" value="Membrane-FADS-like"/>
    <property type="match status" value="1"/>
</dbReference>
<keyword evidence="1" id="KW-0812">Transmembrane</keyword>
<accession>A0ABZ2KIN3</accession>
<keyword evidence="1" id="KW-0472">Membrane</keyword>
<evidence type="ECO:0000256" key="1">
    <source>
        <dbReference type="SAM" id="Phobius"/>
    </source>
</evidence>
<dbReference type="EMBL" id="CP089982">
    <property type="protein sequence ID" value="WXA96804.1"/>
    <property type="molecule type" value="Genomic_DNA"/>
</dbReference>
<dbReference type="Proteomes" id="UP001379533">
    <property type="component" value="Chromosome"/>
</dbReference>
<feature type="transmembrane region" description="Helical" evidence="1">
    <location>
        <begin position="84"/>
        <end position="102"/>
    </location>
</feature>
<evidence type="ECO:0000259" key="2">
    <source>
        <dbReference type="Pfam" id="PF00487"/>
    </source>
</evidence>
<reference evidence="3 4" key="1">
    <citation type="submission" date="2021-12" db="EMBL/GenBank/DDBJ databases">
        <title>Discovery of the Pendulisporaceae a myxobacterial family with distinct sporulation behavior and unique specialized metabolism.</title>
        <authorList>
            <person name="Garcia R."/>
            <person name="Popoff A."/>
            <person name="Bader C.D."/>
            <person name="Loehr J."/>
            <person name="Walesch S."/>
            <person name="Walt C."/>
            <person name="Boldt J."/>
            <person name="Bunk B."/>
            <person name="Haeckl F.J.F.P.J."/>
            <person name="Gunesch A.P."/>
            <person name="Birkelbach J."/>
            <person name="Nuebel U."/>
            <person name="Pietschmann T."/>
            <person name="Bach T."/>
            <person name="Mueller R."/>
        </authorList>
    </citation>
    <scope>NUCLEOTIDE SEQUENCE [LARGE SCALE GENOMIC DNA]</scope>
    <source>
        <strain evidence="3 4">MSr12523</strain>
    </source>
</reference>
<protein>
    <submittedName>
        <fullName evidence="3">Fatty acid desaturase</fullName>
    </submittedName>
</protein>
<evidence type="ECO:0000313" key="3">
    <source>
        <dbReference type="EMBL" id="WXA96804.1"/>
    </source>
</evidence>
<sequence>MLRRFKRDRYMLTKYYAASTLVFVAAIGVARYVRHTSYEPSPWVWVACLVPLIISNFSAVVVSNLLCVGLMLEYHRAELSAWHLALLPLGIYAGMVNVPVIHNCAHGSFRPVWLNRILGELCAVHLLSGYPGFVILHLLHHQYADDPDLDPHPNLDKTFWQYLNGLKGSLARAFRRNYFGLWGVSAATRCAWRAVRLLLPVNRVLKALFVLAILGPIPFTIFYIPSFIANQLTYAHINYYTHARRADGRVEIVNLNHTAVYRFLNAVLLGIYFHKNHHRRPLEFNPQNAAPPKAA</sequence>
<keyword evidence="4" id="KW-1185">Reference proteome</keyword>
<name>A0ABZ2KIN3_9BACT</name>
<organism evidence="3 4">
    <name type="scientific">Pendulispora brunnea</name>
    <dbReference type="NCBI Taxonomy" id="2905690"/>
    <lineage>
        <taxon>Bacteria</taxon>
        <taxon>Pseudomonadati</taxon>
        <taxon>Myxococcota</taxon>
        <taxon>Myxococcia</taxon>
        <taxon>Myxococcales</taxon>
        <taxon>Sorangiineae</taxon>
        <taxon>Pendulisporaceae</taxon>
        <taxon>Pendulispora</taxon>
    </lineage>
</organism>
<feature type="domain" description="Fatty acid desaturase" evidence="2">
    <location>
        <begin position="81"/>
        <end position="281"/>
    </location>
</feature>
<keyword evidence="1" id="KW-1133">Transmembrane helix</keyword>
<gene>
    <name evidence="3" type="ORF">LZC95_08135</name>
</gene>